<keyword evidence="6" id="KW-0931">ER-Golgi transport</keyword>
<evidence type="ECO:0000256" key="9">
    <source>
        <dbReference type="ARBA" id="ARBA00023136"/>
    </source>
</evidence>
<keyword evidence="4 10" id="KW-0677">Repeat</keyword>
<comment type="function">
    <text evidence="10">Guanine nucleotide-exchange factor (GEF) required for the formation or budding of transport vesicles from the ER.</text>
</comment>
<organism evidence="12 13">
    <name type="scientific">Candidozyma pseudohaemuli</name>
    <dbReference type="NCBI Taxonomy" id="418784"/>
    <lineage>
        <taxon>Eukaryota</taxon>
        <taxon>Fungi</taxon>
        <taxon>Dikarya</taxon>
        <taxon>Ascomycota</taxon>
        <taxon>Saccharomycotina</taxon>
        <taxon>Pichiomycetes</taxon>
        <taxon>Metschnikowiaceae</taxon>
        <taxon>Candidozyma</taxon>
    </lineage>
</organism>
<dbReference type="PANTHER" id="PTHR23284:SF0">
    <property type="entry name" value="PROLACTIN REGULATORY ELEMENT-BINDING PROTEIN"/>
    <property type="match status" value="1"/>
</dbReference>
<feature type="transmembrane region" description="Helical" evidence="10">
    <location>
        <begin position="367"/>
        <end position="387"/>
    </location>
</feature>
<dbReference type="GO" id="GO:0000139">
    <property type="term" value="C:Golgi membrane"/>
    <property type="evidence" value="ECO:0007669"/>
    <property type="project" value="UniProtKB-SubCell"/>
</dbReference>
<evidence type="ECO:0000256" key="11">
    <source>
        <dbReference type="SAM" id="MobiDB-lite"/>
    </source>
</evidence>
<name>A0A2P7YTT8_9ASCO</name>
<keyword evidence="7 10" id="KW-0653">Protein transport</keyword>
<feature type="compositionally biased region" description="Acidic residues" evidence="11">
    <location>
        <begin position="561"/>
        <end position="587"/>
    </location>
</feature>
<evidence type="ECO:0000256" key="7">
    <source>
        <dbReference type="ARBA" id="ARBA00022927"/>
    </source>
</evidence>
<keyword evidence="1 10" id="KW-0813">Transport</keyword>
<dbReference type="Gene3D" id="2.130.10.10">
    <property type="entry name" value="YVTN repeat-like/Quinoprotein amine dehydrogenase"/>
    <property type="match status" value="1"/>
</dbReference>
<dbReference type="VEuPathDB" id="FungiDB:C7M61_001970"/>
<dbReference type="OrthoDB" id="2013972at2759"/>
<gene>
    <name evidence="12" type="ORF">C7M61_001970</name>
</gene>
<comment type="caution">
    <text evidence="12">The sequence shown here is derived from an EMBL/GenBank/DDBJ whole genome shotgun (WGS) entry which is preliminary data.</text>
</comment>
<feature type="compositionally biased region" description="Acidic residues" evidence="11">
    <location>
        <begin position="886"/>
        <end position="896"/>
    </location>
</feature>
<protein>
    <recommendedName>
        <fullName evidence="10">Guanine nucleotide-exchange factor SEC12</fullName>
    </recommendedName>
</protein>
<feature type="compositionally biased region" description="Acidic residues" evidence="11">
    <location>
        <begin position="598"/>
        <end position="629"/>
    </location>
</feature>
<evidence type="ECO:0000256" key="8">
    <source>
        <dbReference type="ARBA" id="ARBA00022989"/>
    </source>
</evidence>
<dbReference type="Proteomes" id="UP000241107">
    <property type="component" value="Unassembled WGS sequence"/>
</dbReference>
<feature type="compositionally biased region" description="Polar residues" evidence="11">
    <location>
        <begin position="844"/>
        <end position="853"/>
    </location>
</feature>
<evidence type="ECO:0000256" key="2">
    <source>
        <dbReference type="ARBA" id="ARBA00022574"/>
    </source>
</evidence>
<dbReference type="SUPFAM" id="SSF50978">
    <property type="entry name" value="WD40 repeat-like"/>
    <property type="match status" value="1"/>
</dbReference>
<dbReference type="InterPro" id="IPR045260">
    <property type="entry name" value="Sec12-like"/>
</dbReference>
<feature type="compositionally biased region" description="Polar residues" evidence="11">
    <location>
        <begin position="732"/>
        <end position="741"/>
    </location>
</feature>
<dbReference type="GO" id="GO:0006888">
    <property type="term" value="P:endoplasmic reticulum to Golgi vesicle-mediated transport"/>
    <property type="evidence" value="ECO:0007669"/>
    <property type="project" value="UniProtKB-UniRule"/>
</dbReference>
<evidence type="ECO:0000313" key="13">
    <source>
        <dbReference type="Proteomes" id="UP000241107"/>
    </source>
</evidence>
<keyword evidence="2 10" id="KW-0853">WD repeat</keyword>
<feature type="compositionally biased region" description="Low complexity" evidence="11">
    <location>
        <begin position="897"/>
        <end position="944"/>
    </location>
</feature>
<keyword evidence="3 10" id="KW-0812">Transmembrane</keyword>
<dbReference type="EMBL" id="PYFQ01000003">
    <property type="protein sequence ID" value="PSK39359.1"/>
    <property type="molecule type" value="Genomic_DNA"/>
</dbReference>
<evidence type="ECO:0000256" key="3">
    <source>
        <dbReference type="ARBA" id="ARBA00022692"/>
    </source>
</evidence>
<dbReference type="RefSeq" id="XP_024714496.1">
    <property type="nucleotide sequence ID" value="XM_024857360.1"/>
</dbReference>
<keyword evidence="13" id="KW-1185">Reference proteome</keyword>
<evidence type="ECO:0000256" key="1">
    <source>
        <dbReference type="ARBA" id="ARBA00022448"/>
    </source>
</evidence>
<dbReference type="GO" id="GO:0005085">
    <property type="term" value="F:guanyl-nucleotide exchange factor activity"/>
    <property type="evidence" value="ECO:0007669"/>
    <property type="project" value="InterPro"/>
</dbReference>
<evidence type="ECO:0000256" key="10">
    <source>
        <dbReference type="RuleBase" id="RU369019"/>
    </source>
</evidence>
<keyword evidence="9 10" id="KW-0472">Membrane</keyword>
<keyword evidence="8 10" id="KW-1133">Transmembrane helix</keyword>
<dbReference type="InterPro" id="IPR036322">
    <property type="entry name" value="WD40_repeat_dom_sf"/>
</dbReference>
<dbReference type="GO" id="GO:0015031">
    <property type="term" value="P:protein transport"/>
    <property type="evidence" value="ECO:0007669"/>
    <property type="project" value="UniProtKB-KW"/>
</dbReference>
<proteinExistence type="inferred from homology"/>
<feature type="compositionally biased region" description="Low complexity" evidence="11">
    <location>
        <begin position="952"/>
        <end position="990"/>
    </location>
</feature>
<evidence type="ECO:0000313" key="12">
    <source>
        <dbReference type="EMBL" id="PSK39359.1"/>
    </source>
</evidence>
<keyword evidence="5 10" id="KW-0256">Endoplasmic reticulum</keyword>
<dbReference type="STRING" id="418784.A0A2P7YTT8"/>
<feature type="compositionally biased region" description="Acidic residues" evidence="11">
    <location>
        <begin position="695"/>
        <end position="704"/>
    </location>
</feature>
<feature type="compositionally biased region" description="Acidic residues" evidence="11">
    <location>
        <begin position="755"/>
        <end position="766"/>
    </location>
</feature>
<feature type="compositionally biased region" description="Low complexity" evidence="11">
    <location>
        <begin position="1006"/>
        <end position="1023"/>
    </location>
</feature>
<dbReference type="GO" id="GO:0003400">
    <property type="term" value="P:regulation of COPII vesicle coating"/>
    <property type="evidence" value="ECO:0007669"/>
    <property type="project" value="UniProtKB-UniRule"/>
</dbReference>
<dbReference type="InterPro" id="IPR015943">
    <property type="entry name" value="WD40/YVTN_repeat-like_dom_sf"/>
</dbReference>
<comment type="similarity">
    <text evidence="10">Belongs to the WD repeat SEC12 family.</text>
</comment>
<dbReference type="GeneID" id="36565360"/>
<evidence type="ECO:0000256" key="6">
    <source>
        <dbReference type="ARBA" id="ARBA00022892"/>
    </source>
</evidence>
<feature type="compositionally biased region" description="Acidic residues" evidence="11">
    <location>
        <begin position="783"/>
        <end position="804"/>
    </location>
</feature>
<feature type="compositionally biased region" description="Acidic residues" evidence="11">
    <location>
        <begin position="652"/>
        <end position="678"/>
    </location>
</feature>
<evidence type="ECO:0000256" key="4">
    <source>
        <dbReference type="ARBA" id="ARBA00022737"/>
    </source>
</evidence>
<feature type="compositionally biased region" description="Polar residues" evidence="11">
    <location>
        <begin position="817"/>
        <end position="836"/>
    </location>
</feature>
<accession>A0A2P7YTT8</accession>
<dbReference type="AlphaFoldDB" id="A0A2P7YTT8"/>
<dbReference type="PANTHER" id="PTHR23284">
    <property type="entry name" value="PROLACTIN REGULATORY ELEMENT BINDING PROTEIN"/>
    <property type="match status" value="1"/>
</dbReference>
<evidence type="ECO:0000256" key="5">
    <source>
        <dbReference type="ARBA" id="ARBA00022824"/>
    </source>
</evidence>
<sequence length="1031" mass="110976">MSAKKAAVLNTGYPIFGIKFIDNKTVLAVGGGGEGSNGVPNKITAVKCSLKVKDQNRRLQKYREITLPPNEDSPMCVDAARTIGDDGNKNNIFVGCNQSTALIKNMNVNNNLRKYGFSDEEHLLFLDAVQYENAVLAESVGEYPKIISMSPESEIGAFMTSHLPSEVSIFRPDSLELVAKIRASTEGEVKDFQVSQDNGKSLCLVTSSTIEVISTATGRPESSSAQADKKSIKVLAKYNLSKMRFISDTNIVVTGALKNGKGTGILRYDIVDHKVVQESLVTKKNVLVVAMDVSVPQNLIALAGNDICVTFLRLSDLKVISTVPKLHQFALTSLSFSPSGTKLASGSASQTLNVMPIPPNFAKGSSFVWSFFKLLMFFFVIAAGIFLQQALQAGQLDQYIQLLEQYIGPIDHYVDLSKKHGGQVYDKAQVYGKVALELSQKYGSEYYDKAQVYGKIGYEVLKDKSAYGLDLIKEKLNRDKLDNGDDTKQFFTMTDWEDKPENLVQTETATTAAQPNDTLNDIVSEVTKAVDHLTNAEGEIDTDSIISEAVALEISTLDTVVPDEEPLSVESIEAETQETESTEDQAVETEVTSKDEPVESESSVDEPSLETPPVEESEQQPESVPEESESFAGTVLEDVGEVPEPTNIPVEGEVEDIPTEEAAFENAEPEVVIEEEITPETVSTGVPEVSSNNVEEAEDVEAEQPEVSLEAPEVAEAEIPEPTEDSLEQETEITSTKSSAASEPVEEPVEKIAEESDPVEEIESPEIAEPAVEEVNGSTPDVSVEEPIEQPIEQEVEEEVEDTATVESSEVSLELPTETSSTASDVAPESESTIETEQVAEASSEPTSETLDVTTAEPVSESSIEPSEEPAINQESEVSAEPTVESIEEPVVESIEEPVASSDQPVEPSSSSIESESEPIVESPAPAEESVQSSSEPVKPSVESKVSEKSELSVPESIQTETSSTKKAASTASSSEEAPSTESYLSASQSAEEEPQSVSTATEALSEAMSKLSSEVSSLKSSATAAAHDEL</sequence>
<comment type="subcellular location">
    <subcellularLocation>
        <location evidence="10">Endoplasmic reticulum membrane</location>
        <topology evidence="10">Single-pass type II membrane protein</topology>
    </subcellularLocation>
    <subcellularLocation>
        <location evidence="10">Golgi apparatus membrane</location>
        <topology evidence="10">Single-pass type II membrane protein</topology>
    </subcellularLocation>
</comment>
<feature type="compositionally biased region" description="Acidic residues" evidence="11">
    <location>
        <begin position="713"/>
        <end position="731"/>
    </location>
</feature>
<feature type="region of interest" description="Disordered" evidence="11">
    <location>
        <begin position="561"/>
        <end position="1031"/>
    </location>
</feature>
<reference evidence="12 13" key="1">
    <citation type="submission" date="2018-03" db="EMBL/GenBank/DDBJ databases">
        <title>Candida pseudohaemulonii genome assembly and annotation.</title>
        <authorList>
            <person name="Munoz J.F."/>
            <person name="Gade L.G."/>
            <person name="Chow N.A."/>
            <person name="Litvintseva A.P."/>
            <person name="Loparev V.N."/>
            <person name="Cuomo C.A."/>
        </authorList>
    </citation>
    <scope>NUCLEOTIDE SEQUENCE [LARGE SCALE GENOMIC DNA]</scope>
    <source>
        <strain evidence="12 13">B12108</strain>
    </source>
</reference>
<dbReference type="GO" id="GO:0005789">
    <property type="term" value="C:endoplasmic reticulum membrane"/>
    <property type="evidence" value="ECO:0007669"/>
    <property type="project" value="UniProtKB-SubCell"/>
</dbReference>